<dbReference type="AlphaFoldDB" id="A0A2T3A074"/>
<reference evidence="2 3" key="1">
    <citation type="journal article" date="2018" name="Mycol. Prog.">
        <title>Coniella lustricola, a new species from submerged detritus.</title>
        <authorList>
            <person name="Raudabaugh D.B."/>
            <person name="Iturriaga T."/>
            <person name="Carver A."/>
            <person name="Mondo S."/>
            <person name="Pangilinan J."/>
            <person name="Lipzen A."/>
            <person name="He G."/>
            <person name="Amirebrahimi M."/>
            <person name="Grigoriev I.V."/>
            <person name="Miller A.N."/>
        </authorList>
    </citation>
    <scope>NUCLEOTIDE SEQUENCE [LARGE SCALE GENOMIC DNA]</scope>
    <source>
        <strain evidence="2 3">B22-T-1</strain>
    </source>
</reference>
<gene>
    <name evidence="2" type="ORF">BD289DRAFT_440795</name>
</gene>
<evidence type="ECO:0000313" key="2">
    <source>
        <dbReference type="EMBL" id="PSR80422.1"/>
    </source>
</evidence>
<keyword evidence="3" id="KW-1185">Reference proteome</keyword>
<evidence type="ECO:0000256" key="1">
    <source>
        <dbReference type="SAM" id="MobiDB-lite"/>
    </source>
</evidence>
<dbReference type="InParanoid" id="A0A2T3A074"/>
<organism evidence="2 3">
    <name type="scientific">Coniella lustricola</name>
    <dbReference type="NCBI Taxonomy" id="2025994"/>
    <lineage>
        <taxon>Eukaryota</taxon>
        <taxon>Fungi</taxon>
        <taxon>Dikarya</taxon>
        <taxon>Ascomycota</taxon>
        <taxon>Pezizomycotina</taxon>
        <taxon>Sordariomycetes</taxon>
        <taxon>Sordariomycetidae</taxon>
        <taxon>Diaporthales</taxon>
        <taxon>Schizoparmaceae</taxon>
        <taxon>Coniella</taxon>
    </lineage>
</organism>
<name>A0A2T3A074_9PEZI</name>
<evidence type="ECO:0000313" key="3">
    <source>
        <dbReference type="Proteomes" id="UP000241462"/>
    </source>
</evidence>
<dbReference type="EMBL" id="KZ678531">
    <property type="protein sequence ID" value="PSR80422.1"/>
    <property type="molecule type" value="Genomic_DNA"/>
</dbReference>
<dbReference type="Proteomes" id="UP000241462">
    <property type="component" value="Unassembled WGS sequence"/>
</dbReference>
<sequence length="195" mass="21485">MSLAYFAHLQSGRTQEDGRSAQSHASRKGGQQAHRQGWWSEQKPEANWKLDCQCCIRGGTLLVPLLSSIFGALGSRGGSTRHTASGDDGSRAATAEMRLILVLETKQAGKYSHDPLQIIVCIISRDTLDGLVVLLLTERQPKADREHRDLARVVRLQVDELYLHALCSLLSLSLFLPLAFLHSACVPTDVSSIRR</sequence>
<feature type="region of interest" description="Disordered" evidence="1">
    <location>
        <begin position="10"/>
        <end position="38"/>
    </location>
</feature>
<proteinExistence type="predicted"/>
<protein>
    <submittedName>
        <fullName evidence="2">Uncharacterized protein</fullName>
    </submittedName>
</protein>
<accession>A0A2T3A074</accession>